<gene>
    <name evidence="1" type="ORF">Mucpa_2515</name>
</gene>
<dbReference type="OrthoDB" id="964329at2"/>
<name>H1XZI6_9SPHI</name>
<protein>
    <submittedName>
        <fullName evidence="1">Uncharacterized protein</fullName>
    </submittedName>
</protein>
<dbReference type="HOGENOM" id="CLU_2789387_0_0_10"/>
<organism evidence="1 2">
    <name type="scientific">Mucilaginibacter paludis DSM 18603</name>
    <dbReference type="NCBI Taxonomy" id="714943"/>
    <lineage>
        <taxon>Bacteria</taxon>
        <taxon>Pseudomonadati</taxon>
        <taxon>Bacteroidota</taxon>
        <taxon>Sphingobacteriia</taxon>
        <taxon>Sphingobacteriales</taxon>
        <taxon>Sphingobacteriaceae</taxon>
        <taxon>Mucilaginibacter</taxon>
    </lineage>
</organism>
<dbReference type="Proteomes" id="UP000002774">
    <property type="component" value="Chromosome"/>
</dbReference>
<dbReference type="AlphaFoldDB" id="H1XZI6"/>
<sequence>MIRTQIIAETEEVSFQIPENYIGKVLEIIAFTKDEGLNNNAIIKKQPRFNIIHLDQDFKFNRGEANER</sequence>
<accession>H1XZI6</accession>
<evidence type="ECO:0000313" key="2">
    <source>
        <dbReference type="Proteomes" id="UP000002774"/>
    </source>
</evidence>
<evidence type="ECO:0000313" key="1">
    <source>
        <dbReference type="EMBL" id="EHQ26630.1"/>
    </source>
</evidence>
<dbReference type="RefSeq" id="WP_008506748.1">
    <property type="nucleotide sequence ID" value="NZ_CM001403.1"/>
</dbReference>
<keyword evidence="2" id="KW-1185">Reference proteome</keyword>
<dbReference type="STRING" id="714943.Mucpa_2515"/>
<reference evidence="1" key="1">
    <citation type="submission" date="2011-09" db="EMBL/GenBank/DDBJ databases">
        <title>The permanent draft genome of Mucilaginibacter paludis DSM 18603.</title>
        <authorList>
            <consortium name="US DOE Joint Genome Institute (JGI-PGF)"/>
            <person name="Lucas S."/>
            <person name="Han J."/>
            <person name="Lapidus A."/>
            <person name="Bruce D."/>
            <person name="Goodwin L."/>
            <person name="Pitluck S."/>
            <person name="Peters L."/>
            <person name="Kyrpides N."/>
            <person name="Mavromatis K."/>
            <person name="Ivanova N."/>
            <person name="Mikhailova N."/>
            <person name="Held B."/>
            <person name="Detter J.C."/>
            <person name="Tapia R."/>
            <person name="Han C."/>
            <person name="Land M."/>
            <person name="Hauser L."/>
            <person name="Markowitz V."/>
            <person name="Cheng J.-F."/>
            <person name="Hugenholtz P."/>
            <person name="Woyke T."/>
            <person name="Wu D."/>
            <person name="Tindall B."/>
            <person name="Brambilla E."/>
            <person name="Klenk H.-P."/>
            <person name="Eisen J.A."/>
        </authorList>
    </citation>
    <scope>NUCLEOTIDE SEQUENCE [LARGE SCALE GENOMIC DNA]</scope>
    <source>
        <strain evidence="1">DSM 18603</strain>
    </source>
</reference>
<dbReference type="EMBL" id="CM001403">
    <property type="protein sequence ID" value="EHQ26630.1"/>
    <property type="molecule type" value="Genomic_DNA"/>
</dbReference>
<proteinExistence type="predicted"/>